<keyword evidence="2" id="KW-0812">Transmembrane</keyword>
<organism evidence="3 4">
    <name type="scientific">Mycolicibacterium aurum</name>
    <name type="common">Mycobacterium aurum</name>
    <dbReference type="NCBI Taxonomy" id="1791"/>
    <lineage>
        <taxon>Bacteria</taxon>
        <taxon>Bacillati</taxon>
        <taxon>Actinomycetota</taxon>
        <taxon>Actinomycetes</taxon>
        <taxon>Mycobacteriales</taxon>
        <taxon>Mycobacteriaceae</taxon>
        <taxon>Mycolicibacterium</taxon>
    </lineage>
</organism>
<feature type="transmembrane region" description="Helical" evidence="2">
    <location>
        <begin position="106"/>
        <end position="127"/>
    </location>
</feature>
<evidence type="ECO:0000256" key="1">
    <source>
        <dbReference type="SAM" id="MobiDB-lite"/>
    </source>
</evidence>
<evidence type="ECO:0000313" key="3">
    <source>
        <dbReference type="EMBL" id="VEG51811.1"/>
    </source>
</evidence>
<dbReference type="RefSeq" id="WP_197724178.1">
    <property type="nucleotide sequence ID" value="NZ_CVQQ01000016.1"/>
</dbReference>
<dbReference type="Proteomes" id="UP000279306">
    <property type="component" value="Chromosome"/>
</dbReference>
<sequence>MTPRPAFTTDSRLAGRLAALASLGAAVIHFAVVPTHWQEWILSGLFFVFLALFQLTWAALVLSRPTAPVLAAGIMINGGAIALWALSRTAGAPFGPHGGTAELIQAADLCALLLQVYVIMGAGWVWHRGYRGAPIPAHATALIAVGAVAVVALASTVGVASGMRHGHHGPAVADVDHHGPGTDHHEPHPAPASPRVVTVVDAPATPAPLVAPLPAAVPADAGHGDHGDHAH</sequence>
<reference evidence="3 4" key="1">
    <citation type="submission" date="2018-12" db="EMBL/GenBank/DDBJ databases">
        <authorList>
            <consortium name="Pathogen Informatics"/>
        </authorList>
    </citation>
    <scope>NUCLEOTIDE SEQUENCE [LARGE SCALE GENOMIC DNA]</scope>
    <source>
        <strain evidence="3 4">NCTC10437</strain>
    </source>
</reference>
<evidence type="ECO:0008006" key="5">
    <source>
        <dbReference type="Google" id="ProtNLM"/>
    </source>
</evidence>
<feature type="region of interest" description="Disordered" evidence="1">
    <location>
        <begin position="167"/>
        <end position="193"/>
    </location>
</feature>
<feature type="transmembrane region" description="Helical" evidence="2">
    <location>
        <begin position="13"/>
        <end position="33"/>
    </location>
</feature>
<feature type="transmembrane region" description="Helical" evidence="2">
    <location>
        <begin position="139"/>
        <end position="160"/>
    </location>
</feature>
<keyword evidence="4" id="KW-1185">Reference proteome</keyword>
<dbReference type="KEGG" id="mauu:NCTC10437_00924"/>
<name>A0A3S4TSI0_MYCAU</name>
<gene>
    <name evidence="3" type="ORF">NCTC10437_00924</name>
</gene>
<feature type="compositionally biased region" description="Basic and acidic residues" evidence="1">
    <location>
        <begin position="174"/>
        <end position="188"/>
    </location>
</feature>
<evidence type="ECO:0000313" key="4">
    <source>
        <dbReference type="Proteomes" id="UP000279306"/>
    </source>
</evidence>
<evidence type="ECO:0000256" key="2">
    <source>
        <dbReference type="SAM" id="Phobius"/>
    </source>
</evidence>
<protein>
    <recommendedName>
        <fullName evidence="5">Transmembrane protein</fullName>
    </recommendedName>
</protein>
<dbReference type="STRING" id="1791.GCA_001049355_04239"/>
<feature type="transmembrane region" description="Helical" evidence="2">
    <location>
        <begin position="40"/>
        <end position="60"/>
    </location>
</feature>
<keyword evidence="2" id="KW-0472">Membrane</keyword>
<proteinExistence type="predicted"/>
<accession>A0A3S4TSI0</accession>
<keyword evidence="2" id="KW-1133">Transmembrane helix</keyword>
<dbReference type="EMBL" id="LR134356">
    <property type="protein sequence ID" value="VEG51811.1"/>
    <property type="molecule type" value="Genomic_DNA"/>
</dbReference>
<feature type="transmembrane region" description="Helical" evidence="2">
    <location>
        <begin position="66"/>
        <end position="86"/>
    </location>
</feature>
<dbReference type="AlphaFoldDB" id="A0A3S4TSI0"/>